<feature type="compositionally biased region" description="Polar residues" evidence="1">
    <location>
        <begin position="490"/>
        <end position="502"/>
    </location>
</feature>
<evidence type="ECO:0000313" key="2">
    <source>
        <dbReference type="EMBL" id="PWY67183.1"/>
    </source>
</evidence>
<comment type="caution">
    <text evidence="2">The sequence shown here is derived from an EMBL/GenBank/DDBJ whole genome shotgun (WGS) entry which is preliminary data.</text>
</comment>
<dbReference type="RefSeq" id="XP_025394971.1">
    <property type="nucleotide sequence ID" value="XM_025546936.1"/>
</dbReference>
<feature type="compositionally biased region" description="Basic and acidic residues" evidence="1">
    <location>
        <begin position="548"/>
        <end position="567"/>
    </location>
</feature>
<feature type="compositionally biased region" description="Basic residues" evidence="1">
    <location>
        <begin position="256"/>
        <end position="266"/>
    </location>
</feature>
<evidence type="ECO:0008006" key="4">
    <source>
        <dbReference type="Google" id="ProtNLM"/>
    </source>
</evidence>
<feature type="compositionally biased region" description="Basic and acidic residues" evidence="1">
    <location>
        <begin position="69"/>
        <end position="89"/>
    </location>
</feature>
<organism evidence="2 3">
    <name type="scientific">Aspergillus heteromorphus CBS 117.55</name>
    <dbReference type="NCBI Taxonomy" id="1448321"/>
    <lineage>
        <taxon>Eukaryota</taxon>
        <taxon>Fungi</taxon>
        <taxon>Dikarya</taxon>
        <taxon>Ascomycota</taxon>
        <taxon>Pezizomycotina</taxon>
        <taxon>Eurotiomycetes</taxon>
        <taxon>Eurotiomycetidae</taxon>
        <taxon>Eurotiales</taxon>
        <taxon>Aspergillaceae</taxon>
        <taxon>Aspergillus</taxon>
        <taxon>Aspergillus subgen. Circumdati</taxon>
    </lineage>
</organism>
<dbReference type="VEuPathDB" id="FungiDB:BO70DRAFT_400648"/>
<gene>
    <name evidence="2" type="ORF">BO70DRAFT_400648</name>
</gene>
<keyword evidence="3" id="KW-1185">Reference proteome</keyword>
<evidence type="ECO:0000313" key="3">
    <source>
        <dbReference type="Proteomes" id="UP000247233"/>
    </source>
</evidence>
<reference evidence="2 3" key="1">
    <citation type="submission" date="2016-12" db="EMBL/GenBank/DDBJ databases">
        <title>The genomes of Aspergillus section Nigri reveals drivers in fungal speciation.</title>
        <authorList>
            <consortium name="DOE Joint Genome Institute"/>
            <person name="Vesth T.C."/>
            <person name="Nybo J."/>
            <person name="Theobald S."/>
            <person name="Brandl J."/>
            <person name="Frisvad J.C."/>
            <person name="Nielsen K.F."/>
            <person name="Lyhne E.K."/>
            <person name="Kogle M.E."/>
            <person name="Kuo A."/>
            <person name="Riley R."/>
            <person name="Clum A."/>
            <person name="Nolan M."/>
            <person name="Lipzen A."/>
            <person name="Salamov A."/>
            <person name="Henrissat B."/>
            <person name="Wiebenga A."/>
            <person name="De Vries R.P."/>
            <person name="Grigoriev I.V."/>
            <person name="Mortensen U.H."/>
            <person name="Andersen M.R."/>
            <person name="Baker S.E."/>
        </authorList>
    </citation>
    <scope>NUCLEOTIDE SEQUENCE [LARGE SCALE GENOMIC DNA]</scope>
    <source>
        <strain evidence="2 3">CBS 117.55</strain>
    </source>
</reference>
<dbReference type="EMBL" id="MSFL01000041">
    <property type="protein sequence ID" value="PWY67183.1"/>
    <property type="molecule type" value="Genomic_DNA"/>
</dbReference>
<dbReference type="STRING" id="1448321.A0A317UYN7"/>
<accession>A0A317UYN7</accession>
<feature type="region of interest" description="Disordered" evidence="1">
    <location>
        <begin position="69"/>
        <end position="92"/>
    </location>
</feature>
<evidence type="ECO:0000256" key="1">
    <source>
        <dbReference type="SAM" id="MobiDB-lite"/>
    </source>
</evidence>
<feature type="compositionally biased region" description="Low complexity" evidence="1">
    <location>
        <begin position="267"/>
        <end position="282"/>
    </location>
</feature>
<dbReference type="GeneID" id="37069173"/>
<feature type="region of interest" description="Disordered" evidence="1">
    <location>
        <begin position="242"/>
        <end position="292"/>
    </location>
</feature>
<feature type="compositionally biased region" description="Gly residues" evidence="1">
    <location>
        <begin position="533"/>
        <end position="547"/>
    </location>
</feature>
<dbReference type="SUPFAM" id="SSF56112">
    <property type="entry name" value="Protein kinase-like (PK-like)"/>
    <property type="match status" value="1"/>
</dbReference>
<dbReference type="AlphaFoldDB" id="A0A317UYN7"/>
<sequence length="820" mass="93476">MNASAGRLTHYPNQGRWRPVLNNKHSHLFLPSVFTCELDFMEEEIRKLQLQLREEQHRREEEQRRREVAEQLQEEEAHRRKEAEKRQEESEQLLQPNSLYGLLDECHRGLSQRIRVQSNASLTTQGETTNPVNRRFPTRIQAWQEFPQSQETIWDRLSSDQAFVTQRQFSSTHQLDYVQRNLPLIYSETSLRTFHRDTVDNFVGEILQTISQNEHLRRRFGIEGQVILEDRANTDDSAASLAADMEQMQVREPARSRRSRGRRGRAGRVASAAATAPTAPNRGPRRRRNRRADQFCVQVAAEERRTPVYAVEFKAPHKLTLPELTAGLRDMEPARDVIDQEGASFEFHATHLVAAVLTQVFSYMLDIGVRRGLVCTGEAYVFLDIPADDPSLLQYYLCVPNQDVDVAEEDVGIENGGRMHRTAVGQMLAFTLGALATPLPSQEWHDSADVLPTWKVEYLDVLRDIPESMRKDPPESNYRPSSWKAVQRSPYLTRSRASCQPPDTTPEHTSGEHSSGDDEMGSPSPAPPSMRQGHGGGRRGGGAGGRTGGRESGRHGGRQDTRGATDQNDRFVALLPCNKSTVQARRYCTIKCIHGLSACGPLDERCPNMHEHGQARHPFGAREFLRRLRNQLRDARTAGLTNLHIRGRTGFMIQATLLSHGYTVIIKATTEDRRDRLRREMNVYQHLLPLQGLRIPVCVGHFHAYHPYWYHGERLTEMMVLSWAGVRIQQTDIGPEKMFWDDERRKLVNSLREHGIQHNDVAWRNLLWNPDHKSVFMIDFESVSSLANHDVSGRQPLRASSGNHKLSTVTLAPWTKAFAC</sequence>
<protein>
    <recommendedName>
        <fullName evidence="4">Protein kinase domain-containing protein</fullName>
    </recommendedName>
</protein>
<proteinExistence type="predicted"/>
<feature type="compositionally biased region" description="Basic and acidic residues" evidence="1">
    <location>
        <begin position="505"/>
        <end position="516"/>
    </location>
</feature>
<dbReference type="Proteomes" id="UP000247233">
    <property type="component" value="Unassembled WGS sequence"/>
</dbReference>
<dbReference type="OrthoDB" id="4509823at2759"/>
<name>A0A317UYN7_9EURO</name>
<feature type="region of interest" description="Disordered" evidence="1">
    <location>
        <begin position="467"/>
        <end position="567"/>
    </location>
</feature>
<dbReference type="Gene3D" id="1.10.510.10">
    <property type="entry name" value="Transferase(Phosphotransferase) domain 1"/>
    <property type="match status" value="1"/>
</dbReference>
<dbReference type="InterPro" id="IPR011009">
    <property type="entry name" value="Kinase-like_dom_sf"/>
</dbReference>